<keyword evidence="7" id="KW-0227">DNA damage</keyword>
<keyword evidence="14" id="KW-1185">Reference proteome</keyword>
<dbReference type="InterPro" id="IPR051536">
    <property type="entry name" value="UDG_Type-4/5"/>
</dbReference>
<keyword evidence="6" id="KW-0479">Metal-binding</keyword>
<dbReference type="AlphaFoldDB" id="A0AA48HH35"/>
<evidence type="ECO:0000256" key="3">
    <source>
        <dbReference type="ARBA" id="ARBA00012030"/>
    </source>
</evidence>
<dbReference type="Pfam" id="PF03167">
    <property type="entry name" value="UDG"/>
    <property type="match status" value="1"/>
</dbReference>
<dbReference type="KEGG" id="rmai:MACH21_02280"/>
<evidence type="ECO:0000259" key="12">
    <source>
        <dbReference type="SMART" id="SM00986"/>
    </source>
</evidence>
<keyword evidence="11" id="KW-0234">DNA repair</keyword>
<organism evidence="13 14">
    <name type="scientific">Roseicyclus marinus</name>
    <dbReference type="NCBI Taxonomy" id="2161673"/>
    <lineage>
        <taxon>Bacteria</taxon>
        <taxon>Pseudomonadati</taxon>
        <taxon>Pseudomonadota</taxon>
        <taxon>Alphaproteobacteria</taxon>
        <taxon>Rhodobacterales</taxon>
        <taxon>Roseobacteraceae</taxon>
        <taxon>Roseicyclus</taxon>
    </lineage>
</organism>
<evidence type="ECO:0000256" key="10">
    <source>
        <dbReference type="ARBA" id="ARBA00023014"/>
    </source>
</evidence>
<dbReference type="GO" id="GO:0046872">
    <property type="term" value="F:metal ion binding"/>
    <property type="evidence" value="ECO:0007669"/>
    <property type="project" value="UniProtKB-KW"/>
</dbReference>
<reference evidence="13 14" key="1">
    <citation type="submission" date="2023-01" db="EMBL/GenBank/DDBJ databases">
        <title>Complete genome sequence of Roseicyclus marinus strain Dej080120_10.</title>
        <authorList>
            <person name="Ueki S."/>
            <person name="Maruyama F."/>
        </authorList>
    </citation>
    <scope>NUCLEOTIDE SEQUENCE [LARGE SCALE GENOMIC DNA]</scope>
    <source>
        <strain evidence="13 14">Dej080120_10</strain>
    </source>
</reference>
<keyword evidence="5" id="KW-0004">4Fe-4S</keyword>
<accession>A0AA48HH35</accession>
<dbReference type="CDD" id="cd10030">
    <property type="entry name" value="UDG-F4_TTUDGA_SPO1dp_like"/>
    <property type="match status" value="1"/>
</dbReference>
<gene>
    <name evidence="13" type="ORF">MACH21_02280</name>
</gene>
<evidence type="ECO:0000256" key="8">
    <source>
        <dbReference type="ARBA" id="ARBA00022801"/>
    </source>
</evidence>
<dbReference type="InterPro" id="IPR036895">
    <property type="entry name" value="Uracil-DNA_glycosylase-like_sf"/>
</dbReference>
<dbReference type="SMART" id="SM00986">
    <property type="entry name" value="UDG"/>
    <property type="match status" value="1"/>
</dbReference>
<evidence type="ECO:0000256" key="1">
    <source>
        <dbReference type="ARBA" id="ARBA00001400"/>
    </source>
</evidence>
<keyword evidence="9" id="KW-0408">Iron</keyword>
<evidence type="ECO:0000256" key="4">
    <source>
        <dbReference type="ARBA" id="ARBA00019403"/>
    </source>
</evidence>
<keyword evidence="10" id="KW-0411">Iron-sulfur</keyword>
<dbReference type="Gene3D" id="3.40.470.10">
    <property type="entry name" value="Uracil-DNA glycosylase-like domain"/>
    <property type="match status" value="1"/>
</dbReference>
<dbReference type="EMBL" id="AP027266">
    <property type="protein sequence ID" value="BDW84051.1"/>
    <property type="molecule type" value="Genomic_DNA"/>
</dbReference>
<evidence type="ECO:0000256" key="9">
    <source>
        <dbReference type="ARBA" id="ARBA00023004"/>
    </source>
</evidence>
<protein>
    <recommendedName>
        <fullName evidence="4">Type-4 uracil-DNA glycosylase</fullName>
        <ecNumber evidence="3">3.2.2.27</ecNumber>
    </recommendedName>
</protein>
<dbReference type="RefSeq" id="WP_338273577.1">
    <property type="nucleotide sequence ID" value="NZ_AP027266.1"/>
</dbReference>
<keyword evidence="8" id="KW-0378">Hydrolase</keyword>
<dbReference type="PANTHER" id="PTHR33693:SF1">
    <property type="entry name" value="TYPE-4 URACIL-DNA GLYCOSYLASE"/>
    <property type="match status" value="1"/>
</dbReference>
<evidence type="ECO:0000313" key="14">
    <source>
        <dbReference type="Proteomes" id="UP001337723"/>
    </source>
</evidence>
<sequence>MDDMGYHEALALLDWQIELGADEAILDAPVDRFALEDAAPVVPVAAPATARPVQPAARPVEAAARADTVDAVAVARDAAAAARDLPSLRAAMEAFAHCPLSQTATRLVFADGDPAARVMIVGEAPGREEDQQGKPCVGQAGQLLDRMLAAIGLGRTATDPAQGVYITNMLPWRPPQDREPTPEELAIMGPFVRRHIELAAPDILVLMGNHACQGLTGKMGITRLRGQWTEVMDRPAIPMFHPAHLLRKPHEKAKAWEDLLSLKARLRKM</sequence>
<dbReference type="GO" id="GO:0051539">
    <property type="term" value="F:4 iron, 4 sulfur cluster binding"/>
    <property type="evidence" value="ECO:0007669"/>
    <property type="project" value="UniProtKB-KW"/>
</dbReference>
<feature type="domain" description="Uracil-DNA glycosylase-like" evidence="12">
    <location>
        <begin position="109"/>
        <end position="260"/>
    </location>
</feature>
<dbReference type="InterPro" id="IPR005122">
    <property type="entry name" value="Uracil-DNA_glycosylase-like"/>
</dbReference>
<evidence type="ECO:0000313" key="13">
    <source>
        <dbReference type="EMBL" id="BDW84051.1"/>
    </source>
</evidence>
<dbReference type="PANTHER" id="PTHR33693">
    <property type="entry name" value="TYPE-5 URACIL-DNA GLYCOSYLASE"/>
    <property type="match status" value="1"/>
</dbReference>
<evidence type="ECO:0000256" key="11">
    <source>
        <dbReference type="ARBA" id="ARBA00023204"/>
    </source>
</evidence>
<evidence type="ECO:0000256" key="6">
    <source>
        <dbReference type="ARBA" id="ARBA00022723"/>
    </source>
</evidence>
<evidence type="ECO:0000256" key="2">
    <source>
        <dbReference type="ARBA" id="ARBA00006521"/>
    </source>
</evidence>
<dbReference type="NCBIfam" id="TIGR00758">
    <property type="entry name" value="UDG_fam4"/>
    <property type="match status" value="1"/>
</dbReference>
<dbReference type="SUPFAM" id="SSF52141">
    <property type="entry name" value="Uracil-DNA glycosylase-like"/>
    <property type="match status" value="1"/>
</dbReference>
<comment type="similarity">
    <text evidence="2">Belongs to the uracil-DNA glycosylase (UDG) superfamily. Type 4 (UDGa) family.</text>
</comment>
<dbReference type="GO" id="GO:0006281">
    <property type="term" value="P:DNA repair"/>
    <property type="evidence" value="ECO:0007669"/>
    <property type="project" value="UniProtKB-KW"/>
</dbReference>
<dbReference type="Proteomes" id="UP001337723">
    <property type="component" value="Chromosome"/>
</dbReference>
<name>A0AA48HH35_9RHOB</name>
<evidence type="ECO:0000256" key="5">
    <source>
        <dbReference type="ARBA" id="ARBA00022485"/>
    </source>
</evidence>
<proteinExistence type="inferred from homology"/>
<evidence type="ECO:0000256" key="7">
    <source>
        <dbReference type="ARBA" id="ARBA00022763"/>
    </source>
</evidence>
<dbReference type="EC" id="3.2.2.27" evidence="3"/>
<dbReference type="GO" id="GO:0004844">
    <property type="term" value="F:uracil DNA N-glycosylase activity"/>
    <property type="evidence" value="ECO:0007669"/>
    <property type="project" value="UniProtKB-EC"/>
</dbReference>
<dbReference type="InterPro" id="IPR005273">
    <property type="entry name" value="Ura-DNA_glyco_family4"/>
</dbReference>
<dbReference type="SMART" id="SM00987">
    <property type="entry name" value="UreE_C"/>
    <property type="match status" value="1"/>
</dbReference>
<comment type="catalytic activity">
    <reaction evidence="1">
        <text>Hydrolyzes single-stranded DNA or mismatched double-stranded DNA and polynucleotides, releasing free uracil.</text>
        <dbReference type="EC" id="3.2.2.27"/>
    </reaction>
</comment>